<dbReference type="SUPFAM" id="SSF81383">
    <property type="entry name" value="F-box domain"/>
    <property type="match status" value="1"/>
</dbReference>
<gene>
    <name evidence="2" type="ORF">M422DRAFT_99314</name>
</gene>
<sequence length="70" mass="8434">LLQLPFDILEEVVFAIDHPRDLLSFALISRALYDIIVPQHIQYRYICSDPRRAKLWNELFLRRNLIGRIR</sequence>
<proteinExistence type="predicted"/>
<feature type="non-terminal residue" evidence="2">
    <location>
        <position position="70"/>
    </location>
</feature>
<evidence type="ECO:0000259" key="1">
    <source>
        <dbReference type="PROSITE" id="PS50181"/>
    </source>
</evidence>
<evidence type="ECO:0000313" key="2">
    <source>
        <dbReference type="EMBL" id="KIJ34149.1"/>
    </source>
</evidence>
<dbReference type="EMBL" id="KN837203">
    <property type="protein sequence ID" value="KIJ34149.1"/>
    <property type="molecule type" value="Genomic_DNA"/>
</dbReference>
<dbReference type="Proteomes" id="UP000054279">
    <property type="component" value="Unassembled WGS sequence"/>
</dbReference>
<reference evidence="2 3" key="1">
    <citation type="submission" date="2014-06" db="EMBL/GenBank/DDBJ databases">
        <title>Evolutionary Origins and Diversification of the Mycorrhizal Mutualists.</title>
        <authorList>
            <consortium name="DOE Joint Genome Institute"/>
            <consortium name="Mycorrhizal Genomics Consortium"/>
            <person name="Kohler A."/>
            <person name="Kuo A."/>
            <person name="Nagy L.G."/>
            <person name="Floudas D."/>
            <person name="Copeland A."/>
            <person name="Barry K.W."/>
            <person name="Cichocki N."/>
            <person name="Veneault-Fourrey C."/>
            <person name="LaButti K."/>
            <person name="Lindquist E.A."/>
            <person name="Lipzen A."/>
            <person name="Lundell T."/>
            <person name="Morin E."/>
            <person name="Murat C."/>
            <person name="Riley R."/>
            <person name="Ohm R."/>
            <person name="Sun H."/>
            <person name="Tunlid A."/>
            <person name="Henrissat B."/>
            <person name="Grigoriev I.V."/>
            <person name="Hibbett D.S."/>
            <person name="Martin F."/>
        </authorList>
    </citation>
    <scope>NUCLEOTIDE SEQUENCE [LARGE SCALE GENOMIC DNA]</scope>
    <source>
        <strain evidence="2 3">SS14</strain>
    </source>
</reference>
<evidence type="ECO:0000313" key="3">
    <source>
        <dbReference type="Proteomes" id="UP000054279"/>
    </source>
</evidence>
<accession>A0A0C9UH32</accession>
<feature type="domain" description="F-box" evidence="1">
    <location>
        <begin position="1"/>
        <end position="46"/>
    </location>
</feature>
<dbReference type="AlphaFoldDB" id="A0A0C9UH32"/>
<dbReference type="InterPro" id="IPR036047">
    <property type="entry name" value="F-box-like_dom_sf"/>
</dbReference>
<organism evidence="2 3">
    <name type="scientific">Sphaerobolus stellatus (strain SS14)</name>
    <dbReference type="NCBI Taxonomy" id="990650"/>
    <lineage>
        <taxon>Eukaryota</taxon>
        <taxon>Fungi</taxon>
        <taxon>Dikarya</taxon>
        <taxon>Basidiomycota</taxon>
        <taxon>Agaricomycotina</taxon>
        <taxon>Agaricomycetes</taxon>
        <taxon>Phallomycetidae</taxon>
        <taxon>Geastrales</taxon>
        <taxon>Sphaerobolaceae</taxon>
        <taxon>Sphaerobolus</taxon>
    </lineage>
</organism>
<dbReference type="OrthoDB" id="3270296at2759"/>
<dbReference type="InterPro" id="IPR001810">
    <property type="entry name" value="F-box_dom"/>
</dbReference>
<name>A0A0C9UH32_SPHS4</name>
<protein>
    <recommendedName>
        <fullName evidence="1">F-box domain-containing protein</fullName>
    </recommendedName>
</protein>
<feature type="non-terminal residue" evidence="2">
    <location>
        <position position="1"/>
    </location>
</feature>
<keyword evidence="3" id="KW-1185">Reference proteome</keyword>
<dbReference type="PROSITE" id="PS50181">
    <property type="entry name" value="FBOX"/>
    <property type="match status" value="1"/>
</dbReference>
<dbReference type="HOGENOM" id="CLU_189352_0_0_1"/>